<dbReference type="InterPro" id="IPR007375">
    <property type="entry name" value="SoxG"/>
</dbReference>
<organism evidence="1 2">
    <name type="scientific">Paracoccus salipaludis</name>
    <dbReference type="NCBI Taxonomy" id="2032623"/>
    <lineage>
        <taxon>Bacteria</taxon>
        <taxon>Pseudomonadati</taxon>
        <taxon>Pseudomonadota</taxon>
        <taxon>Alphaproteobacteria</taxon>
        <taxon>Rhodobacterales</taxon>
        <taxon>Paracoccaceae</taxon>
        <taxon>Paracoccus</taxon>
    </lineage>
</organism>
<dbReference type="NCBIfam" id="TIGR01375">
    <property type="entry name" value="soxG"/>
    <property type="match status" value="1"/>
</dbReference>
<accession>A0A2A2GP84</accession>
<reference evidence="1 2" key="1">
    <citation type="submission" date="2017-09" db="EMBL/GenBank/DDBJ databases">
        <title>Paracoccus alkalisoli sp. nov., isolated from saline alkaline soil.</title>
        <authorList>
            <person name="Dong X."/>
            <person name="Zhang G."/>
        </authorList>
    </citation>
    <scope>NUCLEOTIDE SEQUENCE [LARGE SCALE GENOMIC DNA]</scope>
    <source>
        <strain evidence="1 2">WN007</strain>
    </source>
</reference>
<name>A0A2A2GP84_9RHOB</name>
<dbReference type="Gene3D" id="3.30.1360.120">
    <property type="entry name" value="Probable tRNA modification gtpase trme, domain 1"/>
    <property type="match status" value="1"/>
</dbReference>
<dbReference type="SUPFAM" id="SSF103025">
    <property type="entry name" value="Folate-binding domain"/>
    <property type="match status" value="1"/>
</dbReference>
<dbReference type="InterPro" id="IPR027266">
    <property type="entry name" value="TrmE/GcvT-like"/>
</dbReference>
<proteinExistence type="predicted"/>
<sequence length="184" mass="18994">MNKLVSSFTAAPLPQGAVARVSLAAPVARLVLRARGDLAALNAALGVTLPSVVGHRAGAGEIEVLCLGPDEWMLHLPPGQVGAVSASCAALMGSHPHSLVDVSGREVTLEIDGPRAAELLTLGCARDVEAIPVGQGRRTAFDNVTVILWRDGPAAFRLDVWNSFAPHVAGLLETGCRELAAEAA</sequence>
<dbReference type="AlphaFoldDB" id="A0A2A2GP84"/>
<dbReference type="Pfam" id="PF04268">
    <property type="entry name" value="SoxG"/>
    <property type="match status" value="1"/>
</dbReference>
<dbReference type="OrthoDB" id="9814782at2"/>
<gene>
    <name evidence="1" type="ORF">CK240_01755</name>
</gene>
<keyword evidence="2" id="KW-1185">Reference proteome</keyword>
<dbReference type="GO" id="GO:1901053">
    <property type="term" value="P:sarcosine catabolic process"/>
    <property type="evidence" value="ECO:0007669"/>
    <property type="project" value="InterPro"/>
</dbReference>
<dbReference type="Proteomes" id="UP000218023">
    <property type="component" value="Unassembled WGS sequence"/>
</dbReference>
<comment type="caution">
    <text evidence="1">The sequence shown here is derived from an EMBL/GenBank/DDBJ whole genome shotgun (WGS) entry which is preliminary data.</text>
</comment>
<dbReference type="Gene3D" id="3.30.70.1520">
    <property type="entry name" value="Heterotetrameric sarcosine oxidase"/>
    <property type="match status" value="1"/>
</dbReference>
<dbReference type="RefSeq" id="WP_095638603.1">
    <property type="nucleotide sequence ID" value="NZ_NSJZ01000001.1"/>
</dbReference>
<evidence type="ECO:0000313" key="2">
    <source>
        <dbReference type="Proteomes" id="UP000218023"/>
    </source>
</evidence>
<dbReference type="InterPro" id="IPR006280">
    <property type="entry name" value="SoxG_het"/>
</dbReference>
<protein>
    <submittedName>
        <fullName evidence="1">Sarcosine oxidase subunit gamma</fullName>
    </submittedName>
</protein>
<dbReference type="EMBL" id="NSJZ01000001">
    <property type="protein sequence ID" value="PAU98884.1"/>
    <property type="molecule type" value="Genomic_DNA"/>
</dbReference>
<dbReference type="GO" id="GO:0008115">
    <property type="term" value="F:sarcosine oxidase activity"/>
    <property type="evidence" value="ECO:0007669"/>
    <property type="project" value="InterPro"/>
</dbReference>
<evidence type="ECO:0000313" key="1">
    <source>
        <dbReference type="EMBL" id="PAU98884.1"/>
    </source>
</evidence>